<feature type="compositionally biased region" description="Low complexity" evidence="5">
    <location>
        <begin position="469"/>
        <end position="486"/>
    </location>
</feature>
<feature type="transmembrane region" description="Helical" evidence="6">
    <location>
        <begin position="47"/>
        <end position="67"/>
    </location>
</feature>
<dbReference type="Gene3D" id="1.20.1070.10">
    <property type="entry name" value="Rhodopsin 7-helix transmembrane proteins"/>
    <property type="match status" value="2"/>
</dbReference>
<feature type="region of interest" description="Disordered" evidence="5">
    <location>
        <begin position="260"/>
        <end position="289"/>
    </location>
</feature>
<protein>
    <recommendedName>
        <fullName evidence="7">G-protein coupled receptors family 1 profile domain-containing protein</fullName>
    </recommendedName>
</protein>
<dbReference type="PANTHER" id="PTHR23112:SF0">
    <property type="entry name" value="TRANSMEMBRANE PROTEIN 116"/>
    <property type="match status" value="1"/>
</dbReference>
<feature type="transmembrane region" description="Helical" evidence="6">
    <location>
        <begin position="353"/>
        <end position="376"/>
    </location>
</feature>
<comment type="subcellular location">
    <subcellularLocation>
        <location evidence="1">Membrane</location>
        <topology evidence="1">Multi-pass membrane protein</topology>
    </subcellularLocation>
</comment>
<proteinExistence type="predicted"/>
<keyword evidence="3 6" id="KW-1133">Transmembrane helix</keyword>
<keyword evidence="4 6" id="KW-0472">Membrane</keyword>
<gene>
    <name evidence="8" type="ORF">DBRI00130_LOCUS6146</name>
</gene>
<feature type="domain" description="G-protein coupled receptors family 1 profile" evidence="7">
    <location>
        <begin position="24"/>
        <end position="375"/>
    </location>
</feature>
<feature type="compositionally biased region" description="Basic and acidic residues" evidence="5">
    <location>
        <begin position="279"/>
        <end position="289"/>
    </location>
</feature>
<evidence type="ECO:0000256" key="4">
    <source>
        <dbReference type="ARBA" id="ARBA00023136"/>
    </source>
</evidence>
<dbReference type="GO" id="GO:0004930">
    <property type="term" value="F:G protein-coupled receptor activity"/>
    <property type="evidence" value="ECO:0007669"/>
    <property type="project" value="TreeGrafter"/>
</dbReference>
<accession>A0A7S4QQ22</accession>
<organism evidence="8">
    <name type="scientific">Ditylum brightwellii</name>
    <dbReference type="NCBI Taxonomy" id="49249"/>
    <lineage>
        <taxon>Eukaryota</taxon>
        <taxon>Sar</taxon>
        <taxon>Stramenopiles</taxon>
        <taxon>Ochrophyta</taxon>
        <taxon>Bacillariophyta</taxon>
        <taxon>Mediophyceae</taxon>
        <taxon>Lithodesmiophycidae</taxon>
        <taxon>Lithodesmiales</taxon>
        <taxon>Lithodesmiaceae</taxon>
        <taxon>Ditylum</taxon>
    </lineage>
</organism>
<keyword evidence="2 6" id="KW-0812">Transmembrane</keyword>
<dbReference type="PANTHER" id="PTHR23112">
    <property type="entry name" value="G PROTEIN-COUPLED RECEPTOR 157-RELATED"/>
    <property type="match status" value="1"/>
</dbReference>
<dbReference type="GO" id="GO:0007189">
    <property type="term" value="P:adenylate cyclase-activating G protein-coupled receptor signaling pathway"/>
    <property type="evidence" value="ECO:0007669"/>
    <property type="project" value="TreeGrafter"/>
</dbReference>
<sequence>MGYTAKQISLAIIPKCTGFLSLLGSSYIFFDVISSRKKRSQSVYHRIILALSISDIIASIVNVLSTWPIPSDTSNVFGASGTTQTCTVQGLFNEIGNISTPLFNASLCTYYYVVIRRGWSERRIKKTEKWLIIPPILVGLIMGFIGLPLMLYNNSGWLCWIAPYPSGCHLTNTCTRGELANVFRWIHYAIIWSAIFYVTVGMFLIYNKVRKRENKTRKFTVFESPKIKEEMKMAIQNAAEEALKYDSDGENYADNVDLNSHQQHDVSPNHHGFAQEQQPQEREDKTTSKKADDANYTCCCGILSRKRSEKETKKKSKTRKVADQAMLFVSALYLTWIFTTLTRIFQITQGKTYYPLLVLMAIFFPLQGFFNASIYLRPRYLRIRAAQPDMKIRNVLYYTLKSRNEKDAIFSRKSRSGVGRSFDDESAASQNSGGSFFNHSSSEEDESWLHRRVSAVVRRLSTPLRRKSTGSSSPRSSRSIIETISGGKKHNLEDLKQEHNDEEKGKRVAAEEISKEDNNHKVSIRWEIDNDYHD</sequence>
<dbReference type="CDD" id="cd00637">
    <property type="entry name" value="7tm_classA_rhodopsin-like"/>
    <property type="match status" value="1"/>
</dbReference>
<dbReference type="PROSITE" id="PS50262">
    <property type="entry name" value="G_PROTEIN_RECEP_F1_2"/>
    <property type="match status" value="1"/>
</dbReference>
<feature type="transmembrane region" description="Helical" evidence="6">
    <location>
        <begin position="185"/>
        <end position="206"/>
    </location>
</feature>
<feature type="region of interest" description="Disordered" evidence="5">
    <location>
        <begin position="463"/>
        <end position="521"/>
    </location>
</feature>
<dbReference type="GO" id="GO:0005886">
    <property type="term" value="C:plasma membrane"/>
    <property type="evidence" value="ECO:0007669"/>
    <property type="project" value="TreeGrafter"/>
</dbReference>
<name>A0A7S4QQ22_9STRA</name>
<evidence type="ECO:0000256" key="2">
    <source>
        <dbReference type="ARBA" id="ARBA00022692"/>
    </source>
</evidence>
<evidence type="ECO:0000256" key="3">
    <source>
        <dbReference type="ARBA" id="ARBA00022989"/>
    </source>
</evidence>
<feature type="region of interest" description="Disordered" evidence="5">
    <location>
        <begin position="416"/>
        <end position="441"/>
    </location>
</feature>
<feature type="transmembrane region" description="Helical" evidence="6">
    <location>
        <begin position="102"/>
        <end position="119"/>
    </location>
</feature>
<dbReference type="AlphaFoldDB" id="A0A7S4QQ22"/>
<feature type="transmembrane region" description="Helical" evidence="6">
    <location>
        <begin position="131"/>
        <end position="151"/>
    </location>
</feature>
<feature type="transmembrane region" description="Helical" evidence="6">
    <location>
        <begin position="325"/>
        <end position="347"/>
    </location>
</feature>
<feature type="compositionally biased region" description="Low complexity" evidence="5">
    <location>
        <begin position="429"/>
        <end position="440"/>
    </location>
</feature>
<reference evidence="8" key="1">
    <citation type="submission" date="2021-01" db="EMBL/GenBank/DDBJ databases">
        <authorList>
            <person name="Corre E."/>
            <person name="Pelletier E."/>
            <person name="Niang G."/>
            <person name="Scheremetjew M."/>
            <person name="Finn R."/>
            <person name="Kale V."/>
            <person name="Holt S."/>
            <person name="Cochrane G."/>
            <person name="Meng A."/>
            <person name="Brown T."/>
            <person name="Cohen L."/>
        </authorList>
    </citation>
    <scope>NUCLEOTIDE SEQUENCE</scope>
    <source>
        <strain evidence="8">GSO104</strain>
    </source>
</reference>
<feature type="compositionally biased region" description="Basic and acidic residues" evidence="5">
    <location>
        <begin position="490"/>
        <end position="521"/>
    </location>
</feature>
<dbReference type="InterPro" id="IPR017452">
    <property type="entry name" value="GPCR_Rhodpsn_7TM"/>
</dbReference>
<feature type="transmembrane region" description="Helical" evidence="6">
    <location>
        <begin position="12"/>
        <end position="35"/>
    </location>
</feature>
<evidence type="ECO:0000259" key="7">
    <source>
        <dbReference type="PROSITE" id="PS50262"/>
    </source>
</evidence>
<evidence type="ECO:0000256" key="5">
    <source>
        <dbReference type="SAM" id="MobiDB-lite"/>
    </source>
</evidence>
<evidence type="ECO:0000256" key="6">
    <source>
        <dbReference type="SAM" id="Phobius"/>
    </source>
</evidence>
<dbReference type="EMBL" id="HBNS01007609">
    <property type="protein sequence ID" value="CAE4590445.1"/>
    <property type="molecule type" value="Transcribed_RNA"/>
</dbReference>
<dbReference type="SUPFAM" id="SSF81321">
    <property type="entry name" value="Family A G protein-coupled receptor-like"/>
    <property type="match status" value="1"/>
</dbReference>
<evidence type="ECO:0000256" key="1">
    <source>
        <dbReference type="ARBA" id="ARBA00004141"/>
    </source>
</evidence>
<evidence type="ECO:0000313" key="8">
    <source>
        <dbReference type="EMBL" id="CAE4590445.1"/>
    </source>
</evidence>